<feature type="region of interest" description="Disordered" evidence="1">
    <location>
        <begin position="62"/>
        <end position="100"/>
    </location>
</feature>
<dbReference type="AlphaFoldDB" id="A0A9N7UNY0"/>
<proteinExistence type="predicted"/>
<dbReference type="EMBL" id="CADEAL010001595">
    <property type="protein sequence ID" value="CAB1433784.1"/>
    <property type="molecule type" value="Genomic_DNA"/>
</dbReference>
<dbReference type="Proteomes" id="UP001153269">
    <property type="component" value="Unassembled WGS sequence"/>
</dbReference>
<evidence type="ECO:0000313" key="2">
    <source>
        <dbReference type="EMBL" id="CAB1433784.1"/>
    </source>
</evidence>
<comment type="caution">
    <text evidence="2">The sequence shown here is derived from an EMBL/GenBank/DDBJ whole genome shotgun (WGS) entry which is preliminary data.</text>
</comment>
<organism evidence="2 3">
    <name type="scientific">Pleuronectes platessa</name>
    <name type="common">European plaice</name>
    <dbReference type="NCBI Taxonomy" id="8262"/>
    <lineage>
        <taxon>Eukaryota</taxon>
        <taxon>Metazoa</taxon>
        <taxon>Chordata</taxon>
        <taxon>Craniata</taxon>
        <taxon>Vertebrata</taxon>
        <taxon>Euteleostomi</taxon>
        <taxon>Actinopterygii</taxon>
        <taxon>Neopterygii</taxon>
        <taxon>Teleostei</taxon>
        <taxon>Neoteleostei</taxon>
        <taxon>Acanthomorphata</taxon>
        <taxon>Carangaria</taxon>
        <taxon>Pleuronectiformes</taxon>
        <taxon>Pleuronectoidei</taxon>
        <taxon>Pleuronectidae</taxon>
        <taxon>Pleuronectes</taxon>
    </lineage>
</organism>
<name>A0A9N7UNY0_PLEPL</name>
<gene>
    <name evidence="2" type="ORF">PLEPLA_LOCUS21875</name>
</gene>
<feature type="compositionally biased region" description="Polar residues" evidence="1">
    <location>
        <begin position="74"/>
        <end position="91"/>
    </location>
</feature>
<protein>
    <submittedName>
        <fullName evidence="2">Uncharacterized protein</fullName>
    </submittedName>
</protein>
<keyword evidence="3" id="KW-1185">Reference proteome</keyword>
<reference evidence="2" key="1">
    <citation type="submission" date="2020-03" db="EMBL/GenBank/DDBJ databases">
        <authorList>
            <person name="Weist P."/>
        </authorList>
    </citation>
    <scope>NUCLEOTIDE SEQUENCE</scope>
</reference>
<evidence type="ECO:0000313" key="3">
    <source>
        <dbReference type="Proteomes" id="UP001153269"/>
    </source>
</evidence>
<sequence length="100" mass="10706">MASVQILHFFPTEGERVKTGRERDAPEQGTLLPQHLLSGRPQVINMGAERRRTAFRGAFASGVSPGLEDDGRDSNSPVGQVTNLITITDYTSPKGGGNPS</sequence>
<evidence type="ECO:0000256" key="1">
    <source>
        <dbReference type="SAM" id="MobiDB-lite"/>
    </source>
</evidence>
<accession>A0A9N7UNY0</accession>